<evidence type="ECO:0000256" key="3">
    <source>
        <dbReference type="ARBA" id="ARBA00012057"/>
    </source>
</evidence>
<keyword evidence="9 10" id="KW-0413">Isomerase</keyword>
<dbReference type="GO" id="GO:0004452">
    <property type="term" value="F:isopentenyl-diphosphate delta-isomerase activity"/>
    <property type="evidence" value="ECO:0007669"/>
    <property type="project" value="UniProtKB-EC"/>
</dbReference>
<comment type="cofactor">
    <cofactor evidence="10">
        <name>Mg(2+)</name>
        <dbReference type="ChEBI" id="CHEBI:18420"/>
    </cofactor>
    <text evidence="10">Binds 1 Mg(2+) ion per subunit. The magnesium ion binds only when substrate is bound.</text>
</comment>
<dbReference type="EC" id="5.3.3.2" evidence="3 10"/>
<dbReference type="PANTHER" id="PTHR10885">
    <property type="entry name" value="ISOPENTENYL-DIPHOSPHATE DELTA-ISOMERASE"/>
    <property type="match status" value="1"/>
</dbReference>
<evidence type="ECO:0000256" key="7">
    <source>
        <dbReference type="ARBA" id="ARBA00023211"/>
    </source>
</evidence>
<evidence type="ECO:0000256" key="10">
    <source>
        <dbReference type="HAMAP-Rule" id="MF_00202"/>
    </source>
</evidence>
<evidence type="ECO:0000256" key="4">
    <source>
        <dbReference type="ARBA" id="ARBA00022490"/>
    </source>
</evidence>
<evidence type="ECO:0000313" key="13">
    <source>
        <dbReference type="EMBL" id="MBU3066961.1"/>
    </source>
</evidence>
<sequence>MPVELVDEQGRPIGSCPVAQAHTAPGRLHRAFSVMLFDAAGRMLLQRRAAVKTRFPLLWTNTCCGHPAPGQPVTAAAAARLAEELGIETSLREAGVFHYRASDPATGRVEHEWDHVLIGHFEGAPPHPDPAEIEDYAWIPPDELLTIVAADPTRYTPWLPGVLAITHPTDGDSPRFDSPSASGGSATS</sequence>
<dbReference type="HAMAP" id="MF_00202">
    <property type="entry name" value="Idi"/>
    <property type="match status" value="1"/>
</dbReference>
<keyword evidence="8 10" id="KW-0414">Isoprene biosynthesis</keyword>
<evidence type="ECO:0000259" key="12">
    <source>
        <dbReference type="PROSITE" id="PS51462"/>
    </source>
</evidence>
<proteinExistence type="inferred from homology"/>
<dbReference type="SUPFAM" id="SSF55811">
    <property type="entry name" value="Nudix"/>
    <property type="match status" value="1"/>
</dbReference>
<evidence type="ECO:0000256" key="1">
    <source>
        <dbReference type="ARBA" id="ARBA00004826"/>
    </source>
</evidence>
<comment type="cofactor">
    <cofactor evidence="10">
        <name>Mn(2+)</name>
        <dbReference type="ChEBI" id="CHEBI:29035"/>
    </cofactor>
    <text evidence="10">Binds 1 Mn(2+) ion per subunit.</text>
</comment>
<keyword evidence="5 10" id="KW-0479">Metal-binding</keyword>
<dbReference type="InterPro" id="IPR056375">
    <property type="entry name" value="Idi_bact"/>
</dbReference>
<dbReference type="EMBL" id="JAHKNI010000017">
    <property type="protein sequence ID" value="MBU3066961.1"/>
    <property type="molecule type" value="Genomic_DNA"/>
</dbReference>
<evidence type="ECO:0000256" key="11">
    <source>
        <dbReference type="SAM" id="MobiDB-lite"/>
    </source>
</evidence>
<comment type="similarity">
    <text evidence="2 10">Belongs to the IPP isomerase type 1 family.</text>
</comment>
<evidence type="ECO:0000256" key="8">
    <source>
        <dbReference type="ARBA" id="ARBA00023229"/>
    </source>
</evidence>
<dbReference type="NCBIfam" id="TIGR02150">
    <property type="entry name" value="IPP_isom_1"/>
    <property type="match status" value="1"/>
</dbReference>
<dbReference type="PIRSF" id="PIRSF018427">
    <property type="entry name" value="Isopntndiph_ism"/>
    <property type="match status" value="1"/>
</dbReference>
<dbReference type="PANTHER" id="PTHR10885:SF0">
    <property type="entry name" value="ISOPENTENYL-DIPHOSPHATE DELTA-ISOMERASE"/>
    <property type="match status" value="1"/>
</dbReference>
<comment type="function">
    <text evidence="10">Catalyzes the 1,3-allylic rearrangement of the homoallylic substrate isopentenyl (IPP) to its highly electrophilic allylic isomer, dimethylallyl diphosphate (DMAPP).</text>
</comment>
<reference evidence="13 14" key="1">
    <citation type="submission" date="2021-06" db="EMBL/GenBank/DDBJ databases">
        <title>Actinomycetes sequencing.</title>
        <authorList>
            <person name="Shan Q."/>
        </authorList>
    </citation>
    <scope>NUCLEOTIDE SEQUENCE [LARGE SCALE GENOMIC DNA]</scope>
    <source>
        <strain evidence="13 14">NEAU-G5</strain>
    </source>
</reference>
<feature type="domain" description="Nudix hydrolase" evidence="12">
    <location>
        <begin position="27"/>
        <end position="161"/>
    </location>
</feature>
<dbReference type="Gene3D" id="3.90.79.10">
    <property type="entry name" value="Nucleoside Triphosphate Pyrophosphohydrolase"/>
    <property type="match status" value="1"/>
</dbReference>
<feature type="binding site" evidence="10">
    <location>
        <position position="29"/>
    </location>
    <ligand>
        <name>Mn(2+)</name>
        <dbReference type="ChEBI" id="CHEBI:29035"/>
    </ligand>
</feature>
<keyword evidence="7 10" id="KW-0464">Manganese</keyword>
<feature type="binding site" evidence="10">
    <location>
        <position position="110"/>
    </location>
    <ligand>
        <name>Mn(2+)</name>
        <dbReference type="ChEBI" id="CHEBI:29035"/>
    </ligand>
</feature>
<feature type="active site" evidence="10">
    <location>
        <position position="112"/>
    </location>
</feature>
<accession>A0ABS6BB26</accession>
<feature type="region of interest" description="Disordered" evidence="11">
    <location>
        <begin position="166"/>
        <end position="188"/>
    </location>
</feature>
<dbReference type="CDD" id="cd02885">
    <property type="entry name" value="NUDIX_IPP_Isomerase"/>
    <property type="match status" value="1"/>
</dbReference>
<dbReference type="PROSITE" id="PS51462">
    <property type="entry name" value="NUDIX"/>
    <property type="match status" value="1"/>
</dbReference>
<evidence type="ECO:0000256" key="5">
    <source>
        <dbReference type="ARBA" id="ARBA00022723"/>
    </source>
</evidence>
<evidence type="ECO:0000313" key="14">
    <source>
        <dbReference type="Proteomes" id="UP000733379"/>
    </source>
</evidence>
<dbReference type="InterPro" id="IPR015797">
    <property type="entry name" value="NUDIX_hydrolase-like_dom_sf"/>
</dbReference>
<feature type="active site" evidence="10">
    <location>
        <position position="64"/>
    </location>
</feature>
<feature type="binding site" evidence="10">
    <location>
        <position position="84"/>
    </location>
    <ligand>
        <name>Mg(2+)</name>
        <dbReference type="ChEBI" id="CHEBI:18420"/>
    </ligand>
</feature>
<comment type="pathway">
    <text evidence="1 10">Isoprenoid biosynthesis; dimethylallyl diphosphate biosynthesis; dimethylallyl diphosphate from isopentenyl diphosphate: step 1/1.</text>
</comment>
<evidence type="ECO:0000256" key="6">
    <source>
        <dbReference type="ARBA" id="ARBA00022842"/>
    </source>
</evidence>
<dbReference type="Proteomes" id="UP000733379">
    <property type="component" value="Unassembled WGS sequence"/>
</dbReference>
<dbReference type="NCBIfam" id="NF002995">
    <property type="entry name" value="PRK03759.1"/>
    <property type="match status" value="1"/>
</dbReference>
<dbReference type="InterPro" id="IPR000086">
    <property type="entry name" value="NUDIX_hydrolase_dom"/>
</dbReference>
<dbReference type="InterPro" id="IPR011876">
    <property type="entry name" value="IsopentenylPP_isomerase_typ1"/>
</dbReference>
<feature type="compositionally biased region" description="Polar residues" evidence="11">
    <location>
        <begin position="179"/>
        <end position="188"/>
    </location>
</feature>
<keyword evidence="4 10" id="KW-0963">Cytoplasm</keyword>
<comment type="catalytic activity">
    <reaction evidence="10">
        <text>isopentenyl diphosphate = dimethylallyl diphosphate</text>
        <dbReference type="Rhea" id="RHEA:23284"/>
        <dbReference type="ChEBI" id="CHEBI:57623"/>
        <dbReference type="ChEBI" id="CHEBI:128769"/>
        <dbReference type="EC" id="5.3.3.2"/>
    </reaction>
</comment>
<comment type="subcellular location">
    <subcellularLocation>
        <location evidence="10">Cytoplasm</location>
    </subcellularLocation>
</comment>
<name>A0ABS6BB26_9NOCA</name>
<gene>
    <name evidence="10 13" type="primary">idi</name>
    <name evidence="13" type="ORF">KO481_36245</name>
</gene>
<evidence type="ECO:0000256" key="2">
    <source>
        <dbReference type="ARBA" id="ARBA00007579"/>
    </source>
</evidence>
<feature type="binding site" evidence="10">
    <location>
        <position position="66"/>
    </location>
    <ligand>
        <name>Mn(2+)</name>
        <dbReference type="ChEBI" id="CHEBI:29035"/>
    </ligand>
</feature>
<evidence type="ECO:0000256" key="9">
    <source>
        <dbReference type="ARBA" id="ARBA00023235"/>
    </source>
</evidence>
<organism evidence="13 14">
    <name type="scientific">Nocardia albiluteola</name>
    <dbReference type="NCBI Taxonomy" id="2842303"/>
    <lineage>
        <taxon>Bacteria</taxon>
        <taxon>Bacillati</taxon>
        <taxon>Actinomycetota</taxon>
        <taxon>Actinomycetes</taxon>
        <taxon>Mycobacteriales</taxon>
        <taxon>Nocardiaceae</taxon>
        <taxon>Nocardia</taxon>
    </lineage>
</organism>
<protein>
    <recommendedName>
        <fullName evidence="3 10">Isopentenyl-diphosphate Delta-isomerase</fullName>
        <shortName evidence="10">IPP isomerase</shortName>
        <ecNumber evidence="3 10">5.3.3.2</ecNumber>
    </recommendedName>
    <alternativeName>
        <fullName evidence="10">IPP:DMAPP isomerase</fullName>
    </alternativeName>
    <alternativeName>
        <fullName evidence="10">Isopentenyl pyrophosphate isomerase</fullName>
    </alternativeName>
</protein>
<dbReference type="Pfam" id="PF00293">
    <property type="entry name" value="NUDIX"/>
    <property type="match status" value="1"/>
</dbReference>
<feature type="binding site" evidence="10">
    <location>
        <position position="22"/>
    </location>
    <ligand>
        <name>Mn(2+)</name>
        <dbReference type="ChEBI" id="CHEBI:29035"/>
    </ligand>
</feature>
<keyword evidence="14" id="KW-1185">Reference proteome</keyword>
<comment type="caution">
    <text evidence="13">The sequence shown here is derived from an EMBL/GenBank/DDBJ whole genome shotgun (WGS) entry which is preliminary data.</text>
</comment>
<keyword evidence="6 10" id="KW-0460">Magnesium</keyword>
<feature type="binding site" evidence="10">
    <location>
        <position position="112"/>
    </location>
    <ligand>
        <name>Mn(2+)</name>
        <dbReference type="ChEBI" id="CHEBI:29035"/>
    </ligand>
</feature>